<feature type="region of interest" description="Disordered" evidence="1">
    <location>
        <begin position="132"/>
        <end position="175"/>
    </location>
</feature>
<protein>
    <submittedName>
        <fullName evidence="2">Uncharacterized protein</fullName>
    </submittedName>
</protein>
<name>A0A7J8H1Y4_ROUAE</name>
<organism evidence="2 3">
    <name type="scientific">Rousettus aegyptiacus</name>
    <name type="common">Egyptian fruit bat</name>
    <name type="synonym">Pteropus aegyptiacus</name>
    <dbReference type="NCBI Taxonomy" id="9407"/>
    <lineage>
        <taxon>Eukaryota</taxon>
        <taxon>Metazoa</taxon>
        <taxon>Chordata</taxon>
        <taxon>Craniata</taxon>
        <taxon>Vertebrata</taxon>
        <taxon>Euteleostomi</taxon>
        <taxon>Mammalia</taxon>
        <taxon>Eutheria</taxon>
        <taxon>Laurasiatheria</taxon>
        <taxon>Chiroptera</taxon>
        <taxon>Yinpterochiroptera</taxon>
        <taxon>Pteropodoidea</taxon>
        <taxon>Pteropodidae</taxon>
        <taxon>Rousettinae</taxon>
        <taxon>Rousettus</taxon>
    </lineage>
</organism>
<proteinExistence type="predicted"/>
<evidence type="ECO:0000313" key="2">
    <source>
        <dbReference type="EMBL" id="KAF6465772.1"/>
    </source>
</evidence>
<sequence>MGGACIPVQGKTTGEGLVPAVPIDVMTQLPAHRKCLSAMFCFVLFCFFCWPLGKRDVSTGTSTSQTRKSHTGPFVFTGSPRFSAAFARSVLHPDSPDVSARTASGFCGLQLLAAAPAAVLGGLRPGSRRLCRQAQRADGAGRQNPPGPALERPRRGGKSSAALPGVSRDKHRGFT</sequence>
<gene>
    <name evidence="2" type="ORF">HJG63_011188</name>
</gene>
<accession>A0A7J8H1Y4</accession>
<reference evidence="2 3" key="1">
    <citation type="journal article" date="2020" name="Nature">
        <title>Six reference-quality genomes reveal evolution of bat adaptations.</title>
        <authorList>
            <person name="Jebb D."/>
            <person name="Huang Z."/>
            <person name="Pippel M."/>
            <person name="Hughes G.M."/>
            <person name="Lavrichenko K."/>
            <person name="Devanna P."/>
            <person name="Winkler S."/>
            <person name="Jermiin L.S."/>
            <person name="Skirmuntt E.C."/>
            <person name="Katzourakis A."/>
            <person name="Burkitt-Gray L."/>
            <person name="Ray D.A."/>
            <person name="Sullivan K.A.M."/>
            <person name="Roscito J.G."/>
            <person name="Kirilenko B.M."/>
            <person name="Davalos L.M."/>
            <person name="Corthals A.P."/>
            <person name="Power M.L."/>
            <person name="Jones G."/>
            <person name="Ransome R.D."/>
            <person name="Dechmann D.K.N."/>
            <person name="Locatelli A.G."/>
            <person name="Puechmaille S.J."/>
            <person name="Fedrigo O."/>
            <person name="Jarvis E.D."/>
            <person name="Hiller M."/>
            <person name="Vernes S.C."/>
            <person name="Myers E.W."/>
            <person name="Teeling E.C."/>
        </authorList>
    </citation>
    <scope>NUCLEOTIDE SEQUENCE [LARGE SCALE GENOMIC DNA]</scope>
    <source>
        <strain evidence="2">MRouAeg1</strain>
        <tissue evidence="2">Muscle</tissue>
    </source>
</reference>
<dbReference type="Proteomes" id="UP000593571">
    <property type="component" value="Unassembled WGS sequence"/>
</dbReference>
<evidence type="ECO:0000313" key="3">
    <source>
        <dbReference type="Proteomes" id="UP000593571"/>
    </source>
</evidence>
<dbReference type="AlphaFoldDB" id="A0A7J8H1Y4"/>
<dbReference type="EMBL" id="JACASE010000005">
    <property type="protein sequence ID" value="KAF6465772.1"/>
    <property type="molecule type" value="Genomic_DNA"/>
</dbReference>
<keyword evidence="3" id="KW-1185">Reference proteome</keyword>
<evidence type="ECO:0000256" key="1">
    <source>
        <dbReference type="SAM" id="MobiDB-lite"/>
    </source>
</evidence>
<comment type="caution">
    <text evidence="2">The sequence shown here is derived from an EMBL/GenBank/DDBJ whole genome shotgun (WGS) entry which is preliminary data.</text>
</comment>